<name>A0A7G9YKQ0_9EURY</name>
<organism evidence="1">
    <name type="scientific">Candidatus Methanogaster sp. ANME-2c ERB4</name>
    <dbReference type="NCBI Taxonomy" id="2759911"/>
    <lineage>
        <taxon>Archaea</taxon>
        <taxon>Methanobacteriati</taxon>
        <taxon>Methanobacteriota</taxon>
        <taxon>Stenosarchaea group</taxon>
        <taxon>Methanomicrobia</taxon>
        <taxon>Methanosarcinales</taxon>
        <taxon>ANME-2 cluster</taxon>
        <taxon>Candidatus Methanogasteraceae</taxon>
        <taxon>Candidatus Methanogaster</taxon>
    </lineage>
</organism>
<proteinExistence type="predicted"/>
<gene>
    <name evidence="1" type="ORF">CJINKJJD_00017</name>
</gene>
<accession>A0A7G9YKQ0</accession>
<sequence>MNNSILVSQEIVQGSPMIYRLLSMATVRSWMRCCGELYRDAKSCAGRGKQHMLARYSSAGFGDSKSTNIRIYQR</sequence>
<protein>
    <submittedName>
        <fullName evidence="1">Uncharacterized protein</fullName>
    </submittedName>
</protein>
<reference evidence="1" key="1">
    <citation type="submission" date="2020-06" db="EMBL/GenBank/DDBJ databases">
        <title>Unique genomic features of the anaerobic methanotrophic archaea.</title>
        <authorList>
            <person name="Chadwick G.L."/>
            <person name="Skennerton C.T."/>
            <person name="Laso-Perez R."/>
            <person name="Leu A.O."/>
            <person name="Speth D.R."/>
            <person name="Yu H."/>
            <person name="Morgan-Lang C."/>
            <person name="Hatzenpichler R."/>
            <person name="Goudeau D."/>
            <person name="Malmstrom R."/>
            <person name="Brazelton W.J."/>
            <person name="Woyke T."/>
            <person name="Hallam S.J."/>
            <person name="Tyson G.W."/>
            <person name="Wegener G."/>
            <person name="Boetius A."/>
            <person name="Orphan V."/>
        </authorList>
    </citation>
    <scope>NUCLEOTIDE SEQUENCE</scope>
</reference>
<dbReference type="AlphaFoldDB" id="A0A7G9YKQ0"/>
<evidence type="ECO:0000313" key="1">
    <source>
        <dbReference type="EMBL" id="QNO48584.1"/>
    </source>
</evidence>
<dbReference type="EMBL" id="MT631355">
    <property type="protein sequence ID" value="QNO48584.1"/>
    <property type="molecule type" value="Genomic_DNA"/>
</dbReference>